<dbReference type="PANTHER" id="PTHR42804">
    <property type="entry name" value="ALDEHYDE DEHYDROGENASE"/>
    <property type="match status" value="1"/>
</dbReference>
<dbReference type="InterPro" id="IPR016162">
    <property type="entry name" value="Ald_DH_N"/>
</dbReference>
<keyword evidence="8" id="KW-1185">Reference proteome</keyword>
<feature type="domain" description="Aldehyde dehydrogenase" evidence="6">
    <location>
        <begin position="90"/>
        <end position="548"/>
    </location>
</feature>
<proteinExistence type="inferred from homology"/>
<gene>
    <name evidence="7" type="ORF">FXF69_25490</name>
</gene>
<comment type="similarity">
    <text evidence="1 4">Belongs to the aldehyde dehydrogenase family.</text>
</comment>
<dbReference type="FunFam" id="3.40.605.10:FF:000007">
    <property type="entry name" value="NAD/NADP-dependent betaine aldehyde dehydrogenase"/>
    <property type="match status" value="1"/>
</dbReference>
<reference evidence="7 8" key="1">
    <citation type="submission" date="2019-08" db="EMBL/GenBank/DDBJ databases">
        <title>Actinomadura sp. nov. CYP1-5 isolated from mountain soil.</title>
        <authorList>
            <person name="Songsumanus A."/>
            <person name="Kuncharoen N."/>
            <person name="Kudo T."/>
            <person name="Yuki M."/>
            <person name="Igarashi Y."/>
            <person name="Tanasupawat S."/>
        </authorList>
    </citation>
    <scope>NUCLEOTIDE SEQUENCE [LARGE SCALE GENOMIC DNA]</scope>
    <source>
        <strain evidence="7 8">JCM 14158</strain>
    </source>
</reference>
<sequence>MSAGPRPARRSSPSPSSASSSCATARSRAGPTTSTRPACSNTSPRSRTSRATSPASPLRPPDRPTHRVLGGGSVSDLLIDGRLRRATGGRSYPNVNPATEEPIGEAADAAAEDLDAAVGAARRAFDATDWSTNADFRARCLRQLREALHKEKETLRTVTVQEAGVPVALTRSIWLDTVLDAPAYWADLAVNYPYERDLGVGDTFAGVPARRKILREPVGVVAAITPWNYPLPLNLFKLVGALAAGCTVVLKPAPDTPWSGTELGRLVAEHTDIPAGVVNVISGRDPGLGAGLVADPRVDMVTFTGSTATGRTIMASAAEQLKRVCLELGGKSANIVLDDADFPAVVGAAVSVCAHAGQGCALPTRMLLPRSRYDEGVSIATASFESVSAGDPTDPAVIVGPLINAAQRERVLGYIEKGKSEARLVVGGTPSPRPKGYYVEPTLFADVDPKAVIAQEEIFGPVLSLIPYEDDDDAVRIANDSVYGLSGSVHSADLDRATAVAHRIRAGTISVNDGVWFAPDAPFGGYKQSGLGREFGDEGFGEFLETKTLGLPA</sequence>
<dbReference type="PROSITE" id="PS51257">
    <property type="entry name" value="PROKAR_LIPOPROTEIN"/>
    <property type="match status" value="1"/>
</dbReference>
<feature type="region of interest" description="Disordered" evidence="5">
    <location>
        <begin position="1"/>
        <end position="74"/>
    </location>
</feature>
<organism evidence="7 8">
    <name type="scientific">Actinomadura chibensis</name>
    <dbReference type="NCBI Taxonomy" id="392828"/>
    <lineage>
        <taxon>Bacteria</taxon>
        <taxon>Bacillati</taxon>
        <taxon>Actinomycetota</taxon>
        <taxon>Actinomycetes</taxon>
        <taxon>Streptosporangiales</taxon>
        <taxon>Thermomonosporaceae</taxon>
        <taxon>Actinomadura</taxon>
    </lineage>
</organism>
<dbReference type="GO" id="GO:0016620">
    <property type="term" value="F:oxidoreductase activity, acting on the aldehyde or oxo group of donors, NAD or NADP as acceptor"/>
    <property type="evidence" value="ECO:0007669"/>
    <property type="project" value="InterPro"/>
</dbReference>
<dbReference type="PANTHER" id="PTHR42804:SF1">
    <property type="entry name" value="ALDEHYDE DEHYDROGENASE-RELATED"/>
    <property type="match status" value="1"/>
</dbReference>
<dbReference type="InterPro" id="IPR016163">
    <property type="entry name" value="Ald_DH_C"/>
</dbReference>
<dbReference type="InterPro" id="IPR029510">
    <property type="entry name" value="Ald_DH_CS_GLU"/>
</dbReference>
<feature type="compositionally biased region" description="Polar residues" evidence="5">
    <location>
        <begin position="30"/>
        <end position="41"/>
    </location>
</feature>
<evidence type="ECO:0000313" key="8">
    <source>
        <dbReference type="Proteomes" id="UP000323380"/>
    </source>
</evidence>
<feature type="active site" evidence="3">
    <location>
        <position position="327"/>
    </location>
</feature>
<dbReference type="InterPro" id="IPR016161">
    <property type="entry name" value="Ald_DH/histidinol_DH"/>
</dbReference>
<dbReference type="Proteomes" id="UP000323380">
    <property type="component" value="Unassembled WGS sequence"/>
</dbReference>
<dbReference type="Gene3D" id="3.40.309.10">
    <property type="entry name" value="Aldehyde Dehydrogenase, Chain A, domain 2"/>
    <property type="match status" value="1"/>
</dbReference>
<dbReference type="AlphaFoldDB" id="A0A5D0NIN9"/>
<dbReference type="Pfam" id="PF00171">
    <property type="entry name" value="Aldedh"/>
    <property type="match status" value="1"/>
</dbReference>
<name>A0A5D0NIN9_9ACTN</name>
<feature type="compositionally biased region" description="Low complexity" evidence="5">
    <location>
        <begin position="1"/>
        <end position="29"/>
    </location>
</feature>
<feature type="compositionally biased region" description="Low complexity" evidence="5">
    <location>
        <begin position="42"/>
        <end position="56"/>
    </location>
</feature>
<evidence type="ECO:0000313" key="7">
    <source>
        <dbReference type="EMBL" id="TYB44290.1"/>
    </source>
</evidence>
<evidence type="ECO:0000259" key="6">
    <source>
        <dbReference type="Pfam" id="PF00171"/>
    </source>
</evidence>
<dbReference type="CDD" id="cd07089">
    <property type="entry name" value="ALDH_CddD-AldA-like"/>
    <property type="match status" value="1"/>
</dbReference>
<dbReference type="PROSITE" id="PS00687">
    <property type="entry name" value="ALDEHYDE_DEHYDR_GLU"/>
    <property type="match status" value="1"/>
</dbReference>
<protein>
    <submittedName>
        <fullName evidence="7">Aldehyde dehydrogenase family protein</fullName>
    </submittedName>
</protein>
<keyword evidence="2 4" id="KW-0560">Oxidoreductase</keyword>
<dbReference type="InterPro" id="IPR015590">
    <property type="entry name" value="Aldehyde_DH_dom"/>
</dbReference>
<dbReference type="EMBL" id="VSFG01000005">
    <property type="protein sequence ID" value="TYB44290.1"/>
    <property type="molecule type" value="Genomic_DNA"/>
</dbReference>
<evidence type="ECO:0000256" key="2">
    <source>
        <dbReference type="ARBA" id="ARBA00023002"/>
    </source>
</evidence>
<dbReference type="Gene3D" id="3.40.605.10">
    <property type="entry name" value="Aldehyde Dehydrogenase, Chain A, domain 1"/>
    <property type="match status" value="1"/>
</dbReference>
<comment type="caution">
    <text evidence="7">The sequence shown here is derived from an EMBL/GenBank/DDBJ whole genome shotgun (WGS) entry which is preliminary data.</text>
</comment>
<dbReference type="STRING" id="1220554.GCA_001552135_06288"/>
<accession>A0A5D0NIN9</accession>
<evidence type="ECO:0000256" key="1">
    <source>
        <dbReference type="ARBA" id="ARBA00009986"/>
    </source>
</evidence>
<evidence type="ECO:0000256" key="3">
    <source>
        <dbReference type="PROSITE-ProRule" id="PRU10007"/>
    </source>
</evidence>
<evidence type="ECO:0000256" key="4">
    <source>
        <dbReference type="RuleBase" id="RU003345"/>
    </source>
</evidence>
<evidence type="ECO:0000256" key="5">
    <source>
        <dbReference type="SAM" id="MobiDB-lite"/>
    </source>
</evidence>
<dbReference type="SUPFAM" id="SSF53720">
    <property type="entry name" value="ALDH-like"/>
    <property type="match status" value="1"/>
</dbReference>